<reference evidence="3" key="5">
    <citation type="submission" date="2018-04" db="UniProtKB">
        <authorList>
            <consortium name="EnsemblFungi"/>
        </authorList>
    </citation>
    <scope>IDENTIFICATION</scope>
    <source>
        <strain evidence="3">R3-111a-1</strain>
    </source>
</reference>
<gene>
    <name evidence="3" type="primary">20346746</name>
    <name evidence="2" type="ORF">GGTG_06288</name>
</gene>
<dbReference type="AlphaFoldDB" id="J3NYD5"/>
<evidence type="ECO:0000256" key="1">
    <source>
        <dbReference type="SAM" id="MobiDB-lite"/>
    </source>
</evidence>
<dbReference type="GeneID" id="20346746"/>
<evidence type="ECO:0000313" key="3">
    <source>
        <dbReference type="EnsemblFungi" id="EJT76368"/>
    </source>
</evidence>
<name>J3NYD5_GAET3</name>
<reference evidence="2" key="3">
    <citation type="submission" date="2010-09" db="EMBL/GenBank/DDBJ databases">
        <title>Annotation of Gaeumannomyces graminis var. tritici R3-111a-1.</title>
        <authorList>
            <consortium name="The Broad Institute Genome Sequencing Platform"/>
            <person name="Ma L.-J."/>
            <person name="Dead R."/>
            <person name="Young S.K."/>
            <person name="Zeng Q."/>
            <person name="Gargeya S."/>
            <person name="Fitzgerald M."/>
            <person name="Haas B."/>
            <person name="Abouelleil A."/>
            <person name="Alvarado L."/>
            <person name="Arachchi H.M."/>
            <person name="Berlin A."/>
            <person name="Brown A."/>
            <person name="Chapman S.B."/>
            <person name="Chen Z."/>
            <person name="Dunbar C."/>
            <person name="Freedman E."/>
            <person name="Gearin G."/>
            <person name="Gellesch M."/>
            <person name="Goldberg J."/>
            <person name="Griggs A."/>
            <person name="Gujja S."/>
            <person name="Heiman D."/>
            <person name="Howarth C."/>
            <person name="Larson L."/>
            <person name="Lui A."/>
            <person name="MacDonald P.J.P."/>
            <person name="Mehta T."/>
            <person name="Montmayeur A."/>
            <person name="Murphy C."/>
            <person name="Neiman D."/>
            <person name="Pearson M."/>
            <person name="Priest M."/>
            <person name="Roberts A."/>
            <person name="Saif S."/>
            <person name="Shea T."/>
            <person name="Shenoy N."/>
            <person name="Sisk P."/>
            <person name="Stolte C."/>
            <person name="Sykes S."/>
            <person name="Yandava C."/>
            <person name="Wortman J."/>
            <person name="Nusbaum C."/>
            <person name="Birren B."/>
        </authorList>
    </citation>
    <scope>NUCLEOTIDE SEQUENCE</scope>
    <source>
        <strain evidence="2">R3-111a-1</strain>
    </source>
</reference>
<keyword evidence="4" id="KW-1185">Reference proteome</keyword>
<reference evidence="4" key="1">
    <citation type="submission" date="2010-07" db="EMBL/GenBank/DDBJ databases">
        <title>The genome sequence of Gaeumannomyces graminis var. tritici strain R3-111a-1.</title>
        <authorList>
            <consortium name="The Broad Institute Genome Sequencing Platform"/>
            <person name="Ma L.-J."/>
            <person name="Dead R."/>
            <person name="Young S."/>
            <person name="Zeng Q."/>
            <person name="Koehrsen M."/>
            <person name="Alvarado L."/>
            <person name="Berlin A."/>
            <person name="Chapman S.B."/>
            <person name="Chen Z."/>
            <person name="Freedman E."/>
            <person name="Gellesch M."/>
            <person name="Goldberg J."/>
            <person name="Griggs A."/>
            <person name="Gujja S."/>
            <person name="Heilman E.R."/>
            <person name="Heiman D."/>
            <person name="Hepburn T."/>
            <person name="Howarth C."/>
            <person name="Jen D."/>
            <person name="Larson L."/>
            <person name="Mehta T."/>
            <person name="Neiman D."/>
            <person name="Pearson M."/>
            <person name="Roberts A."/>
            <person name="Saif S."/>
            <person name="Shea T."/>
            <person name="Shenoy N."/>
            <person name="Sisk P."/>
            <person name="Stolte C."/>
            <person name="Sykes S."/>
            <person name="Walk T."/>
            <person name="White J."/>
            <person name="Yandava C."/>
            <person name="Haas B."/>
            <person name="Nusbaum C."/>
            <person name="Birren B."/>
        </authorList>
    </citation>
    <scope>NUCLEOTIDE SEQUENCE [LARGE SCALE GENOMIC DNA]</scope>
    <source>
        <strain evidence="4">R3-111a-1</strain>
    </source>
</reference>
<dbReference type="VEuPathDB" id="FungiDB:GGTG_06288"/>
<organism evidence="2">
    <name type="scientific">Gaeumannomyces tritici (strain R3-111a-1)</name>
    <name type="common">Wheat and barley take-all root rot fungus</name>
    <name type="synonym">Gaeumannomyces graminis var. tritici</name>
    <dbReference type="NCBI Taxonomy" id="644352"/>
    <lineage>
        <taxon>Eukaryota</taxon>
        <taxon>Fungi</taxon>
        <taxon>Dikarya</taxon>
        <taxon>Ascomycota</taxon>
        <taxon>Pezizomycotina</taxon>
        <taxon>Sordariomycetes</taxon>
        <taxon>Sordariomycetidae</taxon>
        <taxon>Magnaporthales</taxon>
        <taxon>Magnaporthaceae</taxon>
        <taxon>Gaeumannomyces</taxon>
    </lineage>
</organism>
<feature type="compositionally biased region" description="Low complexity" evidence="1">
    <location>
        <begin position="8"/>
        <end position="34"/>
    </location>
</feature>
<reference evidence="2" key="2">
    <citation type="submission" date="2010-07" db="EMBL/GenBank/DDBJ databases">
        <authorList>
            <consortium name="The Broad Institute Genome Sequencing Platform"/>
            <consortium name="Broad Institute Genome Sequencing Center for Infectious Disease"/>
            <person name="Ma L.-J."/>
            <person name="Dead R."/>
            <person name="Young S."/>
            <person name="Zeng Q."/>
            <person name="Koehrsen M."/>
            <person name="Alvarado L."/>
            <person name="Berlin A."/>
            <person name="Chapman S.B."/>
            <person name="Chen Z."/>
            <person name="Freedman E."/>
            <person name="Gellesch M."/>
            <person name="Goldberg J."/>
            <person name="Griggs A."/>
            <person name="Gujja S."/>
            <person name="Heilman E.R."/>
            <person name="Heiman D."/>
            <person name="Hepburn T."/>
            <person name="Howarth C."/>
            <person name="Jen D."/>
            <person name="Larson L."/>
            <person name="Mehta T."/>
            <person name="Neiman D."/>
            <person name="Pearson M."/>
            <person name="Roberts A."/>
            <person name="Saif S."/>
            <person name="Shea T."/>
            <person name="Shenoy N."/>
            <person name="Sisk P."/>
            <person name="Stolte C."/>
            <person name="Sykes S."/>
            <person name="Walk T."/>
            <person name="White J."/>
            <person name="Yandava C."/>
            <person name="Haas B."/>
            <person name="Nusbaum C."/>
            <person name="Birren B."/>
        </authorList>
    </citation>
    <scope>NUCLEOTIDE SEQUENCE</scope>
    <source>
        <strain evidence="2">R3-111a-1</strain>
    </source>
</reference>
<dbReference type="Proteomes" id="UP000006039">
    <property type="component" value="Unassembled WGS sequence"/>
</dbReference>
<evidence type="ECO:0000313" key="2">
    <source>
        <dbReference type="EMBL" id="EJT76368.1"/>
    </source>
</evidence>
<dbReference type="HOGENOM" id="CLU_3087358_0_0_1"/>
<sequence>MAGVANWPRPLGRPRPAGRQLGKAAASRAGSVGRAMERESEGERRERERDAG</sequence>
<feature type="compositionally biased region" description="Basic and acidic residues" evidence="1">
    <location>
        <begin position="35"/>
        <end position="52"/>
    </location>
</feature>
<protein>
    <submittedName>
        <fullName evidence="2 3">Uncharacterized protein</fullName>
    </submittedName>
</protein>
<dbReference type="EnsemblFungi" id="EJT76368">
    <property type="protein sequence ID" value="EJT76368"/>
    <property type="gene ID" value="GGTG_06288"/>
</dbReference>
<feature type="region of interest" description="Disordered" evidence="1">
    <location>
        <begin position="1"/>
        <end position="52"/>
    </location>
</feature>
<proteinExistence type="predicted"/>
<evidence type="ECO:0000313" key="4">
    <source>
        <dbReference type="Proteomes" id="UP000006039"/>
    </source>
</evidence>
<accession>J3NYD5</accession>
<dbReference type="RefSeq" id="XP_009222368.1">
    <property type="nucleotide sequence ID" value="XM_009224104.1"/>
</dbReference>
<dbReference type="EMBL" id="GL385397">
    <property type="protein sequence ID" value="EJT76368.1"/>
    <property type="molecule type" value="Genomic_DNA"/>
</dbReference>
<reference evidence="3" key="4">
    <citation type="journal article" date="2015" name="G3 (Bethesda)">
        <title>Genome sequences of three phytopathogenic species of the Magnaporthaceae family of fungi.</title>
        <authorList>
            <person name="Okagaki L.H."/>
            <person name="Nunes C.C."/>
            <person name="Sailsbery J."/>
            <person name="Clay B."/>
            <person name="Brown D."/>
            <person name="John T."/>
            <person name="Oh Y."/>
            <person name="Young N."/>
            <person name="Fitzgerald M."/>
            <person name="Haas B.J."/>
            <person name="Zeng Q."/>
            <person name="Young S."/>
            <person name="Adiconis X."/>
            <person name="Fan L."/>
            <person name="Levin J.Z."/>
            <person name="Mitchell T.K."/>
            <person name="Okubara P.A."/>
            <person name="Farman M.L."/>
            <person name="Kohn L.M."/>
            <person name="Birren B."/>
            <person name="Ma L.-J."/>
            <person name="Dean R.A."/>
        </authorList>
    </citation>
    <scope>NUCLEOTIDE SEQUENCE</scope>
    <source>
        <strain evidence="3">R3-111a-1</strain>
    </source>
</reference>